<keyword evidence="1" id="KW-1133">Transmembrane helix</keyword>
<proteinExistence type="predicted"/>
<feature type="transmembrane region" description="Helical" evidence="1">
    <location>
        <begin position="29"/>
        <end position="50"/>
    </location>
</feature>
<reference evidence="3" key="1">
    <citation type="submission" date="2022-11" db="UniProtKB">
        <authorList>
            <consortium name="WormBaseParasite"/>
        </authorList>
    </citation>
    <scope>IDENTIFICATION</scope>
</reference>
<evidence type="ECO:0000256" key="1">
    <source>
        <dbReference type="SAM" id="Phobius"/>
    </source>
</evidence>
<dbReference type="AlphaFoldDB" id="A0A914DEZ8"/>
<evidence type="ECO:0000313" key="2">
    <source>
        <dbReference type="Proteomes" id="UP000887540"/>
    </source>
</evidence>
<dbReference type="WBParaSite" id="ACRNAN_scaffold23476.g12267.t1">
    <property type="protein sequence ID" value="ACRNAN_scaffold23476.g12267.t1"/>
    <property type="gene ID" value="ACRNAN_scaffold23476.g12267"/>
</dbReference>
<name>A0A914DEZ8_9BILA</name>
<accession>A0A914DEZ8</accession>
<dbReference type="Proteomes" id="UP000887540">
    <property type="component" value="Unplaced"/>
</dbReference>
<organism evidence="2 3">
    <name type="scientific">Acrobeloides nanus</name>
    <dbReference type="NCBI Taxonomy" id="290746"/>
    <lineage>
        <taxon>Eukaryota</taxon>
        <taxon>Metazoa</taxon>
        <taxon>Ecdysozoa</taxon>
        <taxon>Nematoda</taxon>
        <taxon>Chromadorea</taxon>
        <taxon>Rhabditida</taxon>
        <taxon>Tylenchina</taxon>
        <taxon>Cephalobomorpha</taxon>
        <taxon>Cephaloboidea</taxon>
        <taxon>Cephalobidae</taxon>
        <taxon>Acrobeloides</taxon>
    </lineage>
</organism>
<keyword evidence="2" id="KW-1185">Reference proteome</keyword>
<keyword evidence="1" id="KW-0812">Transmembrane</keyword>
<evidence type="ECO:0000313" key="3">
    <source>
        <dbReference type="WBParaSite" id="ACRNAN_scaffold23476.g12267.t1"/>
    </source>
</evidence>
<keyword evidence="1" id="KW-0472">Membrane</keyword>
<protein>
    <submittedName>
        <fullName evidence="3">Uncharacterized protein</fullName>
    </submittedName>
</protein>
<sequence>MFFAAFPTYKWCIADNFLNNFGTGDVMSATARMFLLFQMFTVLPLLLYLIRVQLSYLFVGTTYPGLV</sequence>